<accession>A0A3S6R369</accession>
<keyword evidence="1" id="KW-0812">Transmembrane</keyword>
<evidence type="ECO:0000313" key="3">
    <source>
        <dbReference type="Proteomes" id="UP000324497"/>
    </source>
</evidence>
<keyword evidence="1" id="KW-0472">Membrane</keyword>
<dbReference type="InterPro" id="IPR043128">
    <property type="entry name" value="Rev_trsase/Diguanyl_cyclase"/>
</dbReference>
<dbReference type="Gene3D" id="3.30.70.270">
    <property type="match status" value="1"/>
</dbReference>
<sequence>MKNNDIFISDVYFLLTLIAFAIIAVYMGISHDLLIVNIFYLGITLLLLVISYFMGLLPGLLGNLVFIFIQGSYMLYTNLFKGEYVSFLMMFWLFMPLLLSLVVYGMTDRQRKIQSENKHLRMHLSNDTVFDDLTNLRTMNAYQQDAEIFIGTHKRFGIPVSTGIITLRYEDQILNLLSEESKMKLIKEISKVMVASLRENDIIYNISGLNGKPKWAVLLFSKRDGVDIAIERLKKNVEKKLDEKQNLNKYDIQLKIGISEYNNDIKSVNEFIADAMQNQEYDV</sequence>
<dbReference type="EMBL" id="CP018180">
    <property type="protein sequence ID" value="AUJ33085.1"/>
    <property type="molecule type" value="Genomic_DNA"/>
</dbReference>
<evidence type="ECO:0008006" key="4">
    <source>
        <dbReference type="Google" id="ProtNLM"/>
    </source>
</evidence>
<keyword evidence="1" id="KW-1133">Transmembrane helix</keyword>
<name>A0A3S6R369_9LACO</name>
<feature type="transmembrane region" description="Helical" evidence="1">
    <location>
        <begin position="60"/>
        <end position="78"/>
    </location>
</feature>
<keyword evidence="3" id="KW-1185">Reference proteome</keyword>
<reference evidence="2 3" key="1">
    <citation type="submission" date="2016-11" db="EMBL/GenBank/DDBJ databases">
        <title>Interaction between Lactobacillus species and yeast in water kefir.</title>
        <authorList>
            <person name="Behr J."/>
            <person name="Xu D."/>
            <person name="Vogel R.F."/>
        </authorList>
    </citation>
    <scope>NUCLEOTIDE SEQUENCE [LARGE SCALE GENOMIC DNA]</scope>
    <source>
        <strain evidence="2 3">TMW 1.1827</strain>
    </source>
</reference>
<evidence type="ECO:0000256" key="1">
    <source>
        <dbReference type="SAM" id="Phobius"/>
    </source>
</evidence>
<protein>
    <recommendedName>
        <fullName evidence="4">GGDEF domain-containing protein</fullName>
    </recommendedName>
</protein>
<dbReference type="Proteomes" id="UP000324497">
    <property type="component" value="Chromosome"/>
</dbReference>
<dbReference type="KEGG" id="lng:BSQ50_11335"/>
<evidence type="ECO:0000313" key="2">
    <source>
        <dbReference type="EMBL" id="AUJ33085.1"/>
    </source>
</evidence>
<dbReference type="InterPro" id="IPR029787">
    <property type="entry name" value="Nucleotide_cyclase"/>
</dbReference>
<organism evidence="2 3">
    <name type="scientific">Liquorilactobacillus nagelii</name>
    <dbReference type="NCBI Taxonomy" id="82688"/>
    <lineage>
        <taxon>Bacteria</taxon>
        <taxon>Bacillati</taxon>
        <taxon>Bacillota</taxon>
        <taxon>Bacilli</taxon>
        <taxon>Lactobacillales</taxon>
        <taxon>Lactobacillaceae</taxon>
        <taxon>Liquorilactobacillus</taxon>
    </lineage>
</organism>
<feature type="transmembrane region" description="Helical" evidence="1">
    <location>
        <begin position="35"/>
        <end position="53"/>
    </location>
</feature>
<dbReference type="SUPFAM" id="SSF55073">
    <property type="entry name" value="Nucleotide cyclase"/>
    <property type="match status" value="1"/>
</dbReference>
<feature type="transmembrane region" description="Helical" evidence="1">
    <location>
        <begin position="84"/>
        <end position="104"/>
    </location>
</feature>
<gene>
    <name evidence="2" type="ORF">BSQ50_11335</name>
</gene>
<proteinExistence type="predicted"/>
<dbReference type="AlphaFoldDB" id="A0A3S6R369"/>
<dbReference type="RefSeq" id="WP_148127276.1">
    <property type="nucleotide sequence ID" value="NZ_CP018180.1"/>
</dbReference>
<feature type="transmembrane region" description="Helical" evidence="1">
    <location>
        <begin position="12"/>
        <end position="29"/>
    </location>
</feature>